<dbReference type="EMBL" id="CAJMWY010000319">
    <property type="protein sequence ID" value="CAE6427958.1"/>
    <property type="molecule type" value="Genomic_DNA"/>
</dbReference>
<name>A0A8H3ALX4_9AGAM</name>
<dbReference type="AlphaFoldDB" id="A0A8H3ALX4"/>
<protein>
    <submittedName>
        <fullName evidence="1">Uncharacterized protein</fullName>
    </submittedName>
</protein>
<gene>
    <name evidence="1" type="ORF">RDB_LOCUS22421</name>
</gene>
<reference evidence="1" key="1">
    <citation type="submission" date="2021-01" db="EMBL/GenBank/DDBJ databases">
        <authorList>
            <person name="Kaushik A."/>
        </authorList>
    </citation>
    <scope>NUCLEOTIDE SEQUENCE</scope>
    <source>
        <strain evidence="1">AG4-RS23</strain>
    </source>
</reference>
<organism evidence="1 2">
    <name type="scientific">Rhizoctonia solani</name>
    <dbReference type="NCBI Taxonomy" id="456999"/>
    <lineage>
        <taxon>Eukaryota</taxon>
        <taxon>Fungi</taxon>
        <taxon>Dikarya</taxon>
        <taxon>Basidiomycota</taxon>
        <taxon>Agaricomycotina</taxon>
        <taxon>Agaricomycetes</taxon>
        <taxon>Cantharellales</taxon>
        <taxon>Ceratobasidiaceae</taxon>
        <taxon>Rhizoctonia</taxon>
    </lineage>
</organism>
<proteinExistence type="predicted"/>
<evidence type="ECO:0000313" key="1">
    <source>
        <dbReference type="EMBL" id="CAE6427958.1"/>
    </source>
</evidence>
<comment type="caution">
    <text evidence="1">The sequence shown here is derived from an EMBL/GenBank/DDBJ whole genome shotgun (WGS) entry which is preliminary data.</text>
</comment>
<evidence type="ECO:0000313" key="2">
    <source>
        <dbReference type="Proteomes" id="UP000663861"/>
    </source>
</evidence>
<accession>A0A8H3ALX4</accession>
<dbReference type="Proteomes" id="UP000663861">
    <property type="component" value="Unassembled WGS sequence"/>
</dbReference>
<sequence length="76" mass="8573">MDFVFPPTSRRPFARCGAHRTPRIGASTIIHWISPTRGLSAPRLWRPLLRLAYLPSDTVPSTPFQHSFASVCDKII</sequence>